<dbReference type="InterPro" id="IPR005846">
    <property type="entry name" value="A-D-PHexomutase_a/b/a-III"/>
</dbReference>
<dbReference type="RefSeq" id="WP_095066456.1">
    <property type="nucleotide sequence ID" value="NZ_LT906470.1"/>
</dbReference>
<dbReference type="InterPro" id="IPR016055">
    <property type="entry name" value="A-D-PHexomutase_a/b/a-I/II/III"/>
</dbReference>
<dbReference type="InterPro" id="IPR045244">
    <property type="entry name" value="PGM"/>
</dbReference>
<sequence length="545" mass="59062">MAHELAGKPVQEQDIIDLEALIEAYSDNTPDMNDPTQLVSFGTSGHRGTSLNGTFTDLHVAAITQAICDGRGQFGATGPIFVGQDTHALSQPALVTVLEVLAGNGIVAMVDSDMDFVPTPSISRAIIRYNESHDDKADGIVITPSHNPPDNGGIKYNTVNGGPADTLVTKWIETRANEYLRAYCEMDGFKRISLDNIEPSQQEPYDYKGLYVEELSSIINMEAIQSAKLKVLVNALGGSGSSYWRAINERYHLNMDIINDDYDPTFSFMTYDHDGKVRMDCSSEYAMADVIKQIGNYDLAVGNDPDYDRYGVVSPEGLASPNAFLATAADYLFTTRGWKDKGVGKTVVCTTMIDKWAAKKGIEVYEVPVGFKYFSSLLFDGTIGIGGEESAGASFLKKDGTVWTTDKDGMIMALLSIEMLAVMGATVEKLYKGIIEDCGEPRFGRIDAPCSKAAKVKLKALDAGAITAVEVDGDPITAIRTTSLYKDMPIDGVRVETETGWFVARPSGTEDLYKIYGESYKGDRGLVALLTAGEEIVTAALSEDA</sequence>
<dbReference type="Pfam" id="PF00408">
    <property type="entry name" value="PGM_PMM_IV"/>
    <property type="match status" value="1"/>
</dbReference>
<dbReference type="Pfam" id="PF02880">
    <property type="entry name" value="PGM_PMM_III"/>
    <property type="match status" value="1"/>
</dbReference>
<keyword evidence="13" id="KW-1185">Reference proteome</keyword>
<dbReference type="InterPro" id="IPR036900">
    <property type="entry name" value="A-D-PHexomutase_C_sf"/>
</dbReference>
<comment type="cofactor">
    <cofactor evidence="1">
        <name>Mg(2+)</name>
        <dbReference type="ChEBI" id="CHEBI:18420"/>
    </cofactor>
</comment>
<keyword evidence="5 7" id="KW-0460">Magnesium</keyword>
<dbReference type="InterPro" id="IPR016066">
    <property type="entry name" value="A-D-PHexomutase_CS"/>
</dbReference>
<feature type="domain" description="Alpha-D-phosphohexomutase C-terminal" evidence="8">
    <location>
        <begin position="484"/>
        <end position="520"/>
    </location>
</feature>
<dbReference type="GO" id="GO:0005829">
    <property type="term" value="C:cytosol"/>
    <property type="evidence" value="ECO:0007669"/>
    <property type="project" value="TreeGrafter"/>
</dbReference>
<name>A0A239ZSD9_9FIRM</name>
<evidence type="ECO:0000259" key="11">
    <source>
        <dbReference type="Pfam" id="PF02880"/>
    </source>
</evidence>
<dbReference type="GO" id="GO:0000287">
    <property type="term" value="F:magnesium ion binding"/>
    <property type="evidence" value="ECO:0007669"/>
    <property type="project" value="InterPro"/>
</dbReference>
<gene>
    <name evidence="12" type="primary">pgm</name>
    <name evidence="12" type="ORF">SAMEA44547418_01646</name>
</gene>
<dbReference type="InterPro" id="IPR005843">
    <property type="entry name" value="A-D-PHexomutase_C"/>
</dbReference>
<dbReference type="GO" id="GO:0005975">
    <property type="term" value="P:carbohydrate metabolic process"/>
    <property type="evidence" value="ECO:0007669"/>
    <property type="project" value="InterPro"/>
</dbReference>
<proteinExistence type="inferred from homology"/>
<evidence type="ECO:0000256" key="4">
    <source>
        <dbReference type="ARBA" id="ARBA00022723"/>
    </source>
</evidence>
<evidence type="ECO:0000313" key="13">
    <source>
        <dbReference type="Proteomes" id="UP000214973"/>
    </source>
</evidence>
<dbReference type="Pfam" id="PF02878">
    <property type="entry name" value="PGM_PMM_I"/>
    <property type="match status" value="1"/>
</dbReference>
<reference evidence="12 13" key="1">
    <citation type="submission" date="2017-06" db="EMBL/GenBank/DDBJ databases">
        <authorList>
            <consortium name="Pathogen Informatics"/>
        </authorList>
    </citation>
    <scope>NUCLEOTIDE SEQUENCE [LARGE SCALE GENOMIC DNA]</scope>
    <source>
        <strain evidence="12 13">NCTC12018</strain>
    </source>
</reference>
<dbReference type="Gene3D" id="3.40.120.10">
    <property type="entry name" value="Alpha-D-Glucose-1,6-Bisphosphate, subunit A, domain 3"/>
    <property type="match status" value="3"/>
</dbReference>
<evidence type="ECO:0000259" key="8">
    <source>
        <dbReference type="Pfam" id="PF00408"/>
    </source>
</evidence>
<dbReference type="KEGG" id="vrm:44547418_01646"/>
<keyword evidence="6 12" id="KW-0413">Isomerase</keyword>
<keyword evidence="3" id="KW-0597">Phosphoprotein</keyword>
<feature type="domain" description="Alpha-D-phosphohexomutase alpha/beta/alpha" evidence="11">
    <location>
        <begin position="321"/>
        <end position="435"/>
    </location>
</feature>
<dbReference type="GO" id="GO:0004614">
    <property type="term" value="F:phosphoglucomutase activity"/>
    <property type="evidence" value="ECO:0007669"/>
    <property type="project" value="UniProtKB-EC"/>
</dbReference>
<comment type="similarity">
    <text evidence="2 7">Belongs to the phosphohexose mutase family.</text>
</comment>
<dbReference type="PRINTS" id="PR00509">
    <property type="entry name" value="PGMPMM"/>
</dbReference>
<dbReference type="AlphaFoldDB" id="A0A239ZSD9"/>
<dbReference type="PROSITE" id="PS00710">
    <property type="entry name" value="PGM_PMM"/>
    <property type="match status" value="1"/>
</dbReference>
<evidence type="ECO:0000259" key="9">
    <source>
        <dbReference type="Pfam" id="PF02878"/>
    </source>
</evidence>
<dbReference type="InterPro" id="IPR005841">
    <property type="entry name" value="Alpha-D-phosphohexomutase_SF"/>
</dbReference>
<dbReference type="InterPro" id="IPR005845">
    <property type="entry name" value="A-D-PHexomutase_a/b/a-II"/>
</dbReference>
<evidence type="ECO:0000256" key="5">
    <source>
        <dbReference type="ARBA" id="ARBA00022842"/>
    </source>
</evidence>
<dbReference type="EMBL" id="LT906470">
    <property type="protein sequence ID" value="SNV73698.1"/>
    <property type="molecule type" value="Genomic_DNA"/>
</dbReference>
<dbReference type="SUPFAM" id="SSF53738">
    <property type="entry name" value="Phosphoglucomutase, first 3 domains"/>
    <property type="match status" value="3"/>
</dbReference>
<dbReference type="Pfam" id="PF02879">
    <property type="entry name" value="PGM_PMM_II"/>
    <property type="match status" value="1"/>
</dbReference>
<dbReference type="EC" id="5.4.2.2" evidence="12"/>
<accession>A0A239ZSD9</accession>
<evidence type="ECO:0000256" key="7">
    <source>
        <dbReference type="RuleBase" id="RU004326"/>
    </source>
</evidence>
<dbReference type="SUPFAM" id="SSF55957">
    <property type="entry name" value="Phosphoglucomutase, C-terminal domain"/>
    <property type="match status" value="1"/>
</dbReference>
<evidence type="ECO:0000313" key="12">
    <source>
        <dbReference type="EMBL" id="SNV73698.1"/>
    </source>
</evidence>
<dbReference type="Proteomes" id="UP000214973">
    <property type="component" value="Chromosome 1"/>
</dbReference>
<protein>
    <submittedName>
        <fullName evidence="12">Phosphoglucomutase</fullName>
        <ecNumber evidence="12">5.4.2.2</ecNumber>
    </submittedName>
</protein>
<feature type="domain" description="Alpha-D-phosphohexomutase alpha/beta/alpha" evidence="9">
    <location>
        <begin position="40"/>
        <end position="178"/>
    </location>
</feature>
<evidence type="ECO:0000256" key="1">
    <source>
        <dbReference type="ARBA" id="ARBA00001946"/>
    </source>
</evidence>
<dbReference type="InterPro" id="IPR005844">
    <property type="entry name" value="A-D-PHexomutase_a/b/a-I"/>
</dbReference>
<evidence type="ECO:0000256" key="3">
    <source>
        <dbReference type="ARBA" id="ARBA00022553"/>
    </source>
</evidence>
<feature type="domain" description="Alpha-D-phosphohexomutase alpha/beta/alpha" evidence="10">
    <location>
        <begin position="211"/>
        <end position="317"/>
    </location>
</feature>
<dbReference type="PANTHER" id="PTHR22573:SF57">
    <property type="entry name" value="PHOSPHOGLUCOMUTASE"/>
    <property type="match status" value="1"/>
</dbReference>
<evidence type="ECO:0000256" key="6">
    <source>
        <dbReference type="ARBA" id="ARBA00023235"/>
    </source>
</evidence>
<organism evidence="12 13">
    <name type="scientific">Veillonella rodentium</name>
    <dbReference type="NCBI Taxonomy" id="248315"/>
    <lineage>
        <taxon>Bacteria</taxon>
        <taxon>Bacillati</taxon>
        <taxon>Bacillota</taxon>
        <taxon>Negativicutes</taxon>
        <taxon>Veillonellales</taxon>
        <taxon>Veillonellaceae</taxon>
        <taxon>Veillonella</taxon>
    </lineage>
</organism>
<keyword evidence="4 7" id="KW-0479">Metal-binding</keyword>
<evidence type="ECO:0000259" key="10">
    <source>
        <dbReference type="Pfam" id="PF02879"/>
    </source>
</evidence>
<dbReference type="Gene3D" id="3.30.310.50">
    <property type="entry name" value="Alpha-D-phosphohexomutase, C-terminal domain"/>
    <property type="match status" value="1"/>
</dbReference>
<evidence type="ECO:0000256" key="2">
    <source>
        <dbReference type="ARBA" id="ARBA00010231"/>
    </source>
</evidence>
<dbReference type="PANTHER" id="PTHR22573">
    <property type="entry name" value="PHOSPHOHEXOMUTASE FAMILY MEMBER"/>
    <property type="match status" value="1"/>
</dbReference>